<organism evidence="1">
    <name type="scientific">Anguilla anguilla</name>
    <name type="common">European freshwater eel</name>
    <name type="synonym">Muraena anguilla</name>
    <dbReference type="NCBI Taxonomy" id="7936"/>
    <lineage>
        <taxon>Eukaryota</taxon>
        <taxon>Metazoa</taxon>
        <taxon>Chordata</taxon>
        <taxon>Craniata</taxon>
        <taxon>Vertebrata</taxon>
        <taxon>Euteleostomi</taxon>
        <taxon>Actinopterygii</taxon>
        <taxon>Neopterygii</taxon>
        <taxon>Teleostei</taxon>
        <taxon>Anguilliformes</taxon>
        <taxon>Anguillidae</taxon>
        <taxon>Anguilla</taxon>
    </lineage>
</organism>
<sequence length="43" mass="4911">MEDSRVALNDSQRFLNSAQDTLAVLESSKKENRERLKPCGMLE</sequence>
<dbReference type="AlphaFoldDB" id="A0A0E9UA92"/>
<reference evidence="1" key="1">
    <citation type="submission" date="2014-11" db="EMBL/GenBank/DDBJ databases">
        <authorList>
            <person name="Amaro Gonzalez C."/>
        </authorList>
    </citation>
    <scope>NUCLEOTIDE SEQUENCE</scope>
</reference>
<dbReference type="EMBL" id="GBXM01045841">
    <property type="protein sequence ID" value="JAH62736.1"/>
    <property type="molecule type" value="Transcribed_RNA"/>
</dbReference>
<reference evidence="1" key="2">
    <citation type="journal article" date="2015" name="Fish Shellfish Immunol.">
        <title>Early steps in the European eel (Anguilla anguilla)-Vibrio vulnificus interaction in the gills: Role of the RtxA13 toxin.</title>
        <authorList>
            <person name="Callol A."/>
            <person name="Pajuelo D."/>
            <person name="Ebbesson L."/>
            <person name="Teles M."/>
            <person name="MacKenzie S."/>
            <person name="Amaro C."/>
        </authorList>
    </citation>
    <scope>NUCLEOTIDE SEQUENCE</scope>
</reference>
<evidence type="ECO:0000313" key="1">
    <source>
        <dbReference type="EMBL" id="JAH62736.1"/>
    </source>
</evidence>
<name>A0A0E9UA92_ANGAN</name>
<proteinExistence type="predicted"/>
<accession>A0A0E9UA92</accession>
<protein>
    <submittedName>
        <fullName evidence="1">Uncharacterized protein</fullName>
    </submittedName>
</protein>